<keyword evidence="2" id="KW-1185">Reference proteome</keyword>
<keyword evidence="1" id="KW-0614">Plasmid</keyword>
<evidence type="ECO:0000313" key="2">
    <source>
        <dbReference type="Proteomes" id="UP001483337"/>
    </source>
</evidence>
<dbReference type="Proteomes" id="UP001483337">
    <property type="component" value="Plasmid unnamed"/>
</dbReference>
<gene>
    <name evidence="1" type="ORF">WJM97_22830</name>
</gene>
<dbReference type="EMBL" id="CP150887">
    <property type="protein sequence ID" value="WZB90440.1"/>
    <property type="molecule type" value="Genomic_DNA"/>
</dbReference>
<organism evidence="1 2">
    <name type="scientific">Okeanomitos corallinicola TIOX110</name>
    <dbReference type="NCBI Taxonomy" id="3133117"/>
    <lineage>
        <taxon>Bacteria</taxon>
        <taxon>Bacillati</taxon>
        <taxon>Cyanobacteriota</taxon>
        <taxon>Cyanophyceae</taxon>
        <taxon>Nostocales</taxon>
        <taxon>Aphanizomenonaceae</taxon>
        <taxon>Okeanomitos</taxon>
    </lineage>
</organism>
<dbReference type="RefSeq" id="WP_353933329.1">
    <property type="nucleotide sequence ID" value="NZ_CP150887.1"/>
</dbReference>
<name>A0ABZ2UZW7_9CYAN</name>
<proteinExistence type="predicted"/>
<accession>A0ABZ2UZW7</accession>
<evidence type="ECO:0000313" key="1">
    <source>
        <dbReference type="EMBL" id="WZB90440.1"/>
    </source>
</evidence>
<sequence>MTTTYKRSLYLWDVYQLNFAGKWILLGSFKKRNDADQYAKIIKANSLNPVRVVFAND</sequence>
<evidence type="ECO:0008006" key="3">
    <source>
        <dbReference type="Google" id="ProtNLM"/>
    </source>
</evidence>
<reference evidence="1 2" key="1">
    <citation type="submission" date="2024-04" db="EMBL/GenBank/DDBJ databases">
        <title>Okeanomitos corallinicola gen. &amp; sp. nov. (Nostocales, Cyanobacteria), a new toxic marine heterocyst-forming cyanobacterium from a coral reef.</title>
        <authorList>
            <person name="Li H."/>
            <person name="Li R."/>
            <person name="Kang J."/>
            <person name="Hii K.S."/>
            <person name="Mohamed H.F."/>
            <person name="Xu X."/>
            <person name="Luo Z."/>
        </authorList>
    </citation>
    <scope>NUCLEOTIDE SEQUENCE [LARGE SCALE GENOMIC DNA]</scope>
    <source>
        <strain evidence="1 2">TIOX110</strain>
        <plasmid evidence="1 2">unnamed</plasmid>
    </source>
</reference>
<protein>
    <recommendedName>
        <fullName evidence="3">SPOR domain-containing protein</fullName>
    </recommendedName>
</protein>
<geneLocation type="plasmid" evidence="1 2">
    <name>unnamed</name>
</geneLocation>